<evidence type="ECO:0000256" key="1">
    <source>
        <dbReference type="ARBA" id="ARBA00004123"/>
    </source>
</evidence>
<dbReference type="SUPFAM" id="SSF57701">
    <property type="entry name" value="Zn2/Cys6 DNA-binding domain"/>
    <property type="match status" value="1"/>
</dbReference>
<evidence type="ECO:0000256" key="3">
    <source>
        <dbReference type="ARBA" id="ARBA00008146"/>
    </source>
</evidence>
<dbReference type="InterPro" id="IPR050987">
    <property type="entry name" value="AtrR-like"/>
</dbReference>
<gene>
    <name evidence="12" type="ORF">MIND_00075500</name>
</gene>
<dbReference type="PANTHER" id="PTHR46910">
    <property type="entry name" value="TRANSCRIPTION FACTOR PDR1"/>
    <property type="match status" value="1"/>
</dbReference>
<dbReference type="InterPro" id="IPR047575">
    <property type="entry name" value="Sm"/>
</dbReference>
<dbReference type="RefSeq" id="XP_037225624.1">
    <property type="nucleotide sequence ID" value="XM_037357714.1"/>
</dbReference>
<comment type="similarity">
    <text evidence="3">Belongs to the snRNP core protein family.</text>
</comment>
<reference evidence="12" key="1">
    <citation type="submission" date="2020-05" db="EMBL/GenBank/DDBJ databases">
        <title>Mycena genomes resolve the evolution of fungal bioluminescence.</title>
        <authorList>
            <person name="Tsai I.J."/>
        </authorList>
    </citation>
    <scope>NUCLEOTIDE SEQUENCE</scope>
    <source>
        <strain evidence="12">171206Taipei</strain>
    </source>
</reference>
<dbReference type="InterPro" id="IPR001163">
    <property type="entry name" value="Sm_dom_euk/arc"/>
</dbReference>
<dbReference type="InterPro" id="IPR034099">
    <property type="entry name" value="SmD3"/>
</dbReference>
<evidence type="ECO:0000313" key="12">
    <source>
        <dbReference type="EMBL" id="KAF7315601.1"/>
    </source>
</evidence>
<keyword evidence="5" id="KW-0479">Metal-binding</keyword>
<dbReference type="GO" id="GO:0003723">
    <property type="term" value="F:RNA binding"/>
    <property type="evidence" value="ECO:0007669"/>
    <property type="project" value="InterPro"/>
</dbReference>
<dbReference type="PROSITE" id="PS00463">
    <property type="entry name" value="ZN2_CY6_FUNGAL_1"/>
    <property type="match status" value="1"/>
</dbReference>
<dbReference type="GeneID" id="59340230"/>
<evidence type="ECO:0000256" key="2">
    <source>
        <dbReference type="ARBA" id="ARBA00004514"/>
    </source>
</evidence>
<dbReference type="GO" id="GO:0006351">
    <property type="term" value="P:DNA-templated transcription"/>
    <property type="evidence" value="ECO:0007669"/>
    <property type="project" value="InterPro"/>
</dbReference>
<dbReference type="Proteomes" id="UP000636479">
    <property type="component" value="Unassembled WGS sequence"/>
</dbReference>
<dbReference type="GO" id="GO:0005829">
    <property type="term" value="C:cytosol"/>
    <property type="evidence" value="ECO:0007669"/>
    <property type="project" value="UniProtKB-SubCell"/>
</dbReference>
<dbReference type="Pfam" id="PF04082">
    <property type="entry name" value="Fungal_trans"/>
    <property type="match status" value="1"/>
</dbReference>
<evidence type="ECO:0000259" key="11">
    <source>
        <dbReference type="PROSITE" id="PS52002"/>
    </source>
</evidence>
<sequence>MASAGLGVPVKLLHESLGHIITVELKTGAMYRGKLAEAEDNLNISLKDITVTGRDGRVSQLDQVYIRGSMVRFFIVPDMLQNAPMQVIECVLHSLFFLTLDGRFKRVGPNAMRGRGIGTARGRATIMRGQSQTCLPFTLDIDISGSSKWCVSDLNRLSLLSTDVICSPSWPRVRPNPIARYKTVKEGESNRAVRQVRAVNRACDACRRRKTRCDGPKQVNSVCSSCRVLGKSCTYLEASTPRGPPKAYVTALEDRLEQLEELLHHVRPDADFSSELGPPIVRGSWKDDIGGSSSSSAGKASARSRRPSSPPRTSIRFTSHLALNSHWRQDNSDSDDSDELNSSDSENMADVIKGDLRKLTATYDQGKRSSGDDPLDTITTRFHGKSSLISLIDMTRRYRELFIEEENKQQDEQKPKTLKDHYTPTRRNEFWEPLPWEVEWERSTTDVHQIGSLVKEFPPDSLASDLINIYFASVNPQLPLLHRPTFERQFQEKLHHRHHWFACVCLSLFAVASRWSNDPLVLPRNCRRTTSGGFDWSEAGRHYYSLAMEIHRSKRTLLYPACLEEVQTFSLIAFYLRGSASHPSAAWIFVSIGLRKALDVGAHRQKIYSDTPSVEEELWKRAVWCLIAYDRFGSAILGRPCALDEEDFDLDMCLEVDDEFWEADPPFKQPSEIPCRITYFNLWLRLAQIVTFTVKTIYAIPNPAALLGRIAKVRTEEVTAQLTQSLQDWLHSVPDYLRWSPQIEDEVFANQSACLIATYYLAEILIWRAFIPPVPTPTMPNPPAHHINSSVPALSYCVTSARSITQIAEVQCARGWRHVPILIAVGQLAVGILTLAVWDAKSQGHTGNHRRIFEDVKPPPAQTVRLLMDDINTLIRSLEVVGGHWEEVTSLINTLKDALPKEAFDHH</sequence>
<protein>
    <submittedName>
        <fullName evidence="12">Zn(2)-C6 fungal-type domain-containing protein</fullName>
    </submittedName>
</protein>
<dbReference type="GO" id="GO:0003677">
    <property type="term" value="F:DNA binding"/>
    <property type="evidence" value="ECO:0007669"/>
    <property type="project" value="InterPro"/>
</dbReference>
<dbReference type="InterPro" id="IPR010920">
    <property type="entry name" value="LSM_dom_sf"/>
</dbReference>
<dbReference type="Pfam" id="PF00172">
    <property type="entry name" value="Zn_clus"/>
    <property type="match status" value="1"/>
</dbReference>
<dbReference type="SMART" id="SM00906">
    <property type="entry name" value="Fungal_trans"/>
    <property type="match status" value="1"/>
</dbReference>
<name>A0A8H6WG95_9AGAR</name>
<dbReference type="GO" id="GO:0008270">
    <property type="term" value="F:zinc ion binding"/>
    <property type="evidence" value="ECO:0007669"/>
    <property type="project" value="InterPro"/>
</dbReference>
<dbReference type="Pfam" id="PF01423">
    <property type="entry name" value="LSM"/>
    <property type="match status" value="1"/>
</dbReference>
<dbReference type="FunFam" id="2.30.30.100:FF:000002">
    <property type="entry name" value="Small nuclear ribonucleoprotein Sm D3"/>
    <property type="match status" value="1"/>
</dbReference>
<dbReference type="GO" id="GO:0005681">
    <property type="term" value="C:spliceosomal complex"/>
    <property type="evidence" value="ECO:0007669"/>
    <property type="project" value="InterPro"/>
</dbReference>
<dbReference type="EMBL" id="JACAZF010000001">
    <property type="protein sequence ID" value="KAF7315601.1"/>
    <property type="molecule type" value="Genomic_DNA"/>
</dbReference>
<feature type="compositionally biased region" description="Acidic residues" evidence="9">
    <location>
        <begin position="332"/>
        <end position="341"/>
    </location>
</feature>
<feature type="region of interest" description="Disordered" evidence="9">
    <location>
        <begin position="270"/>
        <end position="345"/>
    </location>
</feature>
<dbReference type="InterPro" id="IPR036864">
    <property type="entry name" value="Zn2-C6_fun-type_DNA-bd_sf"/>
</dbReference>
<dbReference type="Gene3D" id="4.10.240.10">
    <property type="entry name" value="Zn(2)-C6 fungal-type DNA-binding domain"/>
    <property type="match status" value="1"/>
</dbReference>
<dbReference type="CDD" id="cd12148">
    <property type="entry name" value="fungal_TF_MHR"/>
    <property type="match status" value="1"/>
</dbReference>
<keyword evidence="6" id="KW-0508">mRNA splicing</keyword>
<evidence type="ECO:0000256" key="7">
    <source>
        <dbReference type="ARBA" id="ARBA00023242"/>
    </source>
</evidence>
<dbReference type="CDD" id="cd01721">
    <property type="entry name" value="Sm_D3"/>
    <property type="match status" value="1"/>
</dbReference>
<dbReference type="PANTHER" id="PTHR46910:SF38">
    <property type="entry name" value="ZN(2)-C6 FUNGAL-TYPE DOMAIN-CONTAINING PROTEIN"/>
    <property type="match status" value="1"/>
</dbReference>
<dbReference type="CDD" id="cd00067">
    <property type="entry name" value="GAL4"/>
    <property type="match status" value="1"/>
</dbReference>
<accession>A0A8H6WG95</accession>
<dbReference type="Gene3D" id="2.30.30.100">
    <property type="match status" value="1"/>
</dbReference>
<feature type="compositionally biased region" description="Low complexity" evidence="9">
    <location>
        <begin position="290"/>
        <end position="301"/>
    </location>
</feature>
<comment type="subcellular location">
    <subcellularLocation>
        <location evidence="2">Cytoplasm</location>
        <location evidence="2">Cytosol</location>
    </subcellularLocation>
    <subcellularLocation>
        <location evidence="1">Nucleus</location>
    </subcellularLocation>
</comment>
<feature type="domain" description="Sm" evidence="11">
    <location>
        <begin position="8"/>
        <end position="80"/>
    </location>
</feature>
<dbReference type="InterPro" id="IPR001138">
    <property type="entry name" value="Zn2Cys6_DnaBD"/>
</dbReference>
<dbReference type="OrthoDB" id="4456959at2759"/>
<comment type="caution">
    <text evidence="12">The sequence shown here is derived from an EMBL/GenBank/DDBJ whole genome shotgun (WGS) entry which is preliminary data.</text>
</comment>
<keyword evidence="7" id="KW-0539">Nucleus</keyword>
<evidence type="ECO:0000313" key="13">
    <source>
        <dbReference type="Proteomes" id="UP000636479"/>
    </source>
</evidence>
<dbReference type="GO" id="GO:0000387">
    <property type="term" value="P:spliceosomal snRNP assembly"/>
    <property type="evidence" value="ECO:0007669"/>
    <property type="project" value="InterPro"/>
</dbReference>
<dbReference type="PROSITE" id="PS50048">
    <property type="entry name" value="ZN2_CY6_FUNGAL_2"/>
    <property type="match status" value="1"/>
</dbReference>
<evidence type="ECO:0000256" key="9">
    <source>
        <dbReference type="SAM" id="MobiDB-lite"/>
    </source>
</evidence>
<dbReference type="SMART" id="SM00651">
    <property type="entry name" value="Sm"/>
    <property type="match status" value="1"/>
</dbReference>
<dbReference type="InterPro" id="IPR007219">
    <property type="entry name" value="XnlR_reg_dom"/>
</dbReference>
<keyword evidence="8" id="KW-0687">Ribonucleoprotein</keyword>
<dbReference type="PROSITE" id="PS52002">
    <property type="entry name" value="SM"/>
    <property type="match status" value="1"/>
</dbReference>
<keyword evidence="4" id="KW-0507">mRNA processing</keyword>
<evidence type="ECO:0000256" key="4">
    <source>
        <dbReference type="ARBA" id="ARBA00022664"/>
    </source>
</evidence>
<feature type="domain" description="Zn(2)-C6 fungal-type" evidence="10">
    <location>
        <begin position="202"/>
        <end position="235"/>
    </location>
</feature>
<organism evidence="12 13">
    <name type="scientific">Mycena indigotica</name>
    <dbReference type="NCBI Taxonomy" id="2126181"/>
    <lineage>
        <taxon>Eukaryota</taxon>
        <taxon>Fungi</taxon>
        <taxon>Dikarya</taxon>
        <taxon>Basidiomycota</taxon>
        <taxon>Agaricomycotina</taxon>
        <taxon>Agaricomycetes</taxon>
        <taxon>Agaricomycetidae</taxon>
        <taxon>Agaricales</taxon>
        <taxon>Marasmiineae</taxon>
        <taxon>Mycenaceae</taxon>
        <taxon>Mycena</taxon>
    </lineage>
</organism>
<evidence type="ECO:0000256" key="5">
    <source>
        <dbReference type="ARBA" id="ARBA00022723"/>
    </source>
</evidence>
<evidence type="ECO:0000256" key="6">
    <source>
        <dbReference type="ARBA" id="ARBA00023187"/>
    </source>
</evidence>
<dbReference type="SMART" id="SM00066">
    <property type="entry name" value="GAL4"/>
    <property type="match status" value="1"/>
</dbReference>
<proteinExistence type="inferred from homology"/>
<evidence type="ECO:0000256" key="8">
    <source>
        <dbReference type="ARBA" id="ARBA00023274"/>
    </source>
</evidence>
<dbReference type="AlphaFoldDB" id="A0A8H6WG95"/>
<keyword evidence="13" id="KW-1185">Reference proteome</keyword>
<dbReference type="GO" id="GO:0005685">
    <property type="term" value="C:U1 snRNP"/>
    <property type="evidence" value="ECO:0007669"/>
    <property type="project" value="UniProtKB-ARBA"/>
</dbReference>
<dbReference type="GO" id="GO:0000981">
    <property type="term" value="F:DNA-binding transcription factor activity, RNA polymerase II-specific"/>
    <property type="evidence" value="ECO:0007669"/>
    <property type="project" value="InterPro"/>
</dbReference>
<evidence type="ECO:0000259" key="10">
    <source>
        <dbReference type="PROSITE" id="PS50048"/>
    </source>
</evidence>
<dbReference type="SUPFAM" id="SSF50182">
    <property type="entry name" value="Sm-like ribonucleoproteins"/>
    <property type="match status" value="1"/>
</dbReference>